<dbReference type="EMBL" id="JALHAT010000057">
    <property type="protein sequence ID" value="MCJ1962722.1"/>
    <property type="molecule type" value="Genomic_DNA"/>
</dbReference>
<comment type="caution">
    <text evidence="2">The sequence shown here is derived from an EMBL/GenBank/DDBJ whole genome shotgun (WGS) entry which is preliminary data.</text>
</comment>
<name>A0ABT0AHQ8_9SPHN</name>
<feature type="transmembrane region" description="Helical" evidence="1">
    <location>
        <begin position="28"/>
        <end position="48"/>
    </location>
</feature>
<organism evidence="2 3">
    <name type="scientific">Novosphingobium mangrovi</name>
    <name type="common">ex Hu et al. 2023</name>
    <dbReference type="NCBI Taxonomy" id="2930094"/>
    <lineage>
        <taxon>Bacteria</taxon>
        <taxon>Pseudomonadati</taxon>
        <taxon>Pseudomonadota</taxon>
        <taxon>Alphaproteobacteria</taxon>
        <taxon>Sphingomonadales</taxon>
        <taxon>Sphingomonadaceae</taxon>
        <taxon>Novosphingobium</taxon>
    </lineage>
</organism>
<keyword evidence="3" id="KW-1185">Reference proteome</keyword>
<proteinExistence type="predicted"/>
<protein>
    <submittedName>
        <fullName evidence="2">Uncharacterized protein</fullName>
    </submittedName>
</protein>
<keyword evidence="1" id="KW-1133">Transmembrane helix</keyword>
<evidence type="ECO:0000256" key="1">
    <source>
        <dbReference type="SAM" id="Phobius"/>
    </source>
</evidence>
<accession>A0ABT0AHQ8</accession>
<keyword evidence="1" id="KW-0472">Membrane</keyword>
<evidence type="ECO:0000313" key="2">
    <source>
        <dbReference type="EMBL" id="MCJ1962722.1"/>
    </source>
</evidence>
<keyword evidence="1" id="KW-0812">Transmembrane</keyword>
<feature type="transmembrane region" description="Helical" evidence="1">
    <location>
        <begin position="60"/>
        <end position="79"/>
    </location>
</feature>
<dbReference type="Proteomes" id="UP001162802">
    <property type="component" value="Unassembled WGS sequence"/>
</dbReference>
<gene>
    <name evidence="2" type="ORF">MTR65_18705</name>
</gene>
<reference evidence="2" key="1">
    <citation type="submission" date="2022-03" db="EMBL/GenBank/DDBJ databases">
        <title>Identification of a novel bacterium isolated from mangrove sediments.</title>
        <authorList>
            <person name="Pan X."/>
        </authorList>
    </citation>
    <scope>NUCLEOTIDE SEQUENCE</scope>
    <source>
        <strain evidence="2">B2637</strain>
    </source>
</reference>
<evidence type="ECO:0000313" key="3">
    <source>
        <dbReference type="Proteomes" id="UP001162802"/>
    </source>
</evidence>
<sequence>MTTPEHIGRRFWRWIITPPSTVTLWKRAAVSLWTTPPILLFPLLLPILEPGTIPAVLAESWQVYALFFGLPFALGVLCWTKARRIAAARECR</sequence>